<proteinExistence type="predicted"/>
<dbReference type="PANTHER" id="PTHR43277:SF4">
    <property type="entry name" value="ARGININE DECARBOXYLASE"/>
    <property type="match status" value="1"/>
</dbReference>
<gene>
    <name evidence="5" type="ORF">OBE_04504</name>
</gene>
<evidence type="ECO:0000313" key="5">
    <source>
        <dbReference type="EMBL" id="EKC69251.1"/>
    </source>
</evidence>
<comment type="cofactor">
    <cofactor evidence="1">
        <name>pyridoxal 5'-phosphate</name>
        <dbReference type="ChEBI" id="CHEBI:597326"/>
    </cofactor>
</comment>
<dbReference type="InterPro" id="IPR008286">
    <property type="entry name" value="Prn/Lys/Arg_de-COase_C"/>
</dbReference>
<keyword evidence="3" id="KW-0175">Coiled coil</keyword>
<dbReference type="EMBL" id="AJWZ01003065">
    <property type="protein sequence ID" value="EKC69251.1"/>
    <property type="molecule type" value="Genomic_DNA"/>
</dbReference>
<dbReference type="AlphaFoldDB" id="K1UCK0"/>
<accession>K1UCK0</accession>
<name>K1UCK0_9ZZZZ</name>
<dbReference type="SUPFAM" id="SSF55904">
    <property type="entry name" value="Ornithine decarboxylase C-terminal domain"/>
    <property type="match status" value="1"/>
</dbReference>
<feature type="non-terminal residue" evidence="5">
    <location>
        <position position="1"/>
    </location>
</feature>
<comment type="caution">
    <text evidence="5">The sequence shown here is derived from an EMBL/GenBank/DDBJ whole genome shotgun (WGS) entry which is preliminary data.</text>
</comment>
<evidence type="ECO:0000256" key="2">
    <source>
        <dbReference type="ARBA" id="ARBA00022898"/>
    </source>
</evidence>
<keyword evidence="2" id="KW-0663">Pyridoxal phosphate</keyword>
<dbReference type="GO" id="GO:0003824">
    <property type="term" value="F:catalytic activity"/>
    <property type="evidence" value="ECO:0007669"/>
    <property type="project" value="InterPro"/>
</dbReference>
<sequence>ELERLAEALKEIDKSLEEKQNENISVELLKNKRMYSIYETDLKEKNTVNLFDSKDCISGEFVFLYPPGIPLVVPGEVITEELLEQIKVYMEANMNISGLKDNSNKTIEVVK</sequence>
<dbReference type="PANTHER" id="PTHR43277">
    <property type="entry name" value="ARGININE DECARBOXYLASE"/>
    <property type="match status" value="1"/>
</dbReference>
<dbReference type="InterPro" id="IPR052357">
    <property type="entry name" value="Orn_Lys_Arg_decarboxylase-I"/>
</dbReference>
<organism evidence="5">
    <name type="scientific">human gut metagenome</name>
    <dbReference type="NCBI Taxonomy" id="408170"/>
    <lineage>
        <taxon>unclassified sequences</taxon>
        <taxon>metagenomes</taxon>
        <taxon>organismal metagenomes</taxon>
    </lineage>
</organism>
<reference evidence="5" key="1">
    <citation type="journal article" date="2013" name="Environ. Microbiol.">
        <title>Microbiota from the distal guts of lean and obese adolescents exhibit partial functional redundancy besides clear differences in community structure.</title>
        <authorList>
            <person name="Ferrer M."/>
            <person name="Ruiz A."/>
            <person name="Lanza F."/>
            <person name="Haange S.B."/>
            <person name="Oberbach A."/>
            <person name="Till H."/>
            <person name="Bargiela R."/>
            <person name="Campoy C."/>
            <person name="Segura M.T."/>
            <person name="Richter M."/>
            <person name="von Bergen M."/>
            <person name="Seifert J."/>
            <person name="Suarez A."/>
        </authorList>
    </citation>
    <scope>NUCLEOTIDE SEQUENCE</scope>
</reference>
<feature type="coiled-coil region" evidence="3">
    <location>
        <begin position="2"/>
        <end position="32"/>
    </location>
</feature>
<evidence type="ECO:0000256" key="1">
    <source>
        <dbReference type="ARBA" id="ARBA00001933"/>
    </source>
</evidence>
<feature type="domain" description="Orn/Lys/Arg decarboxylase C-terminal" evidence="4">
    <location>
        <begin position="42"/>
        <end position="96"/>
    </location>
</feature>
<dbReference type="Pfam" id="PF03711">
    <property type="entry name" value="OKR_DC_1_C"/>
    <property type="match status" value="1"/>
</dbReference>
<dbReference type="InterPro" id="IPR036633">
    <property type="entry name" value="Prn/Lys/Arg_de-COase_C_sf"/>
</dbReference>
<evidence type="ECO:0000259" key="4">
    <source>
        <dbReference type="Pfam" id="PF03711"/>
    </source>
</evidence>
<evidence type="ECO:0000256" key="3">
    <source>
        <dbReference type="SAM" id="Coils"/>
    </source>
</evidence>
<protein>
    <submittedName>
        <fullName evidence="5">Lysine decarboxylase</fullName>
    </submittedName>
</protein>
<dbReference type="Gene3D" id="3.90.105.10">
    <property type="entry name" value="Molybdopterin biosynthesis moea protein, domain 2"/>
    <property type="match status" value="1"/>
</dbReference>